<reference evidence="1 2" key="1">
    <citation type="journal article" date="2014" name="Int. J. Syst. Evol. Microbiol.">
        <title>Complete genome sequence of Corynebacterium casei LMG S-19264T (=DSM 44701T), isolated from a smear-ripened cheese.</title>
        <authorList>
            <consortium name="US DOE Joint Genome Institute (JGI-PGF)"/>
            <person name="Walter F."/>
            <person name="Albersmeier A."/>
            <person name="Kalinowski J."/>
            <person name="Ruckert C."/>
        </authorList>
    </citation>
    <scope>NUCLEOTIDE SEQUENCE [LARGE SCALE GENOMIC DNA]</scope>
    <source>
        <strain evidence="1 2">CGMCC 1.12925</strain>
    </source>
</reference>
<comment type="caution">
    <text evidence="1">The sequence shown here is derived from an EMBL/GenBank/DDBJ whole genome shotgun (WGS) entry which is preliminary data.</text>
</comment>
<evidence type="ECO:0000313" key="2">
    <source>
        <dbReference type="Proteomes" id="UP000599688"/>
    </source>
</evidence>
<sequence length="44" mass="4787">MSFSPFTLIVTGPEGDNLDFAVSSITTNNKTRVKKTTILDNITV</sequence>
<keyword evidence="2" id="KW-1185">Reference proteome</keyword>
<dbReference type="AlphaFoldDB" id="A0A917E7P9"/>
<dbReference type="EMBL" id="BMGL01000006">
    <property type="protein sequence ID" value="GGE12274.1"/>
    <property type="molecule type" value="Genomic_DNA"/>
</dbReference>
<gene>
    <name evidence="1" type="ORF">GCM10010831_12120</name>
</gene>
<accession>A0A917E7P9</accession>
<proteinExistence type="predicted"/>
<dbReference type="Proteomes" id="UP000599688">
    <property type="component" value="Unassembled WGS sequence"/>
</dbReference>
<organism evidence="1 2">
    <name type="scientific">Psychroflexus salis</name>
    <dbReference type="NCBI Taxonomy" id="1526574"/>
    <lineage>
        <taxon>Bacteria</taxon>
        <taxon>Pseudomonadati</taxon>
        <taxon>Bacteroidota</taxon>
        <taxon>Flavobacteriia</taxon>
        <taxon>Flavobacteriales</taxon>
        <taxon>Flavobacteriaceae</taxon>
        <taxon>Psychroflexus</taxon>
    </lineage>
</organism>
<name>A0A917E7P9_9FLAO</name>
<evidence type="ECO:0000313" key="1">
    <source>
        <dbReference type="EMBL" id="GGE12274.1"/>
    </source>
</evidence>
<protein>
    <submittedName>
        <fullName evidence="1">Uncharacterized protein</fullName>
    </submittedName>
</protein>